<dbReference type="AlphaFoldDB" id="A0A248LJ73"/>
<organism evidence="2 3">
    <name type="scientific">Laribacter hongkongensis</name>
    <dbReference type="NCBI Taxonomy" id="168471"/>
    <lineage>
        <taxon>Bacteria</taxon>
        <taxon>Pseudomonadati</taxon>
        <taxon>Pseudomonadota</taxon>
        <taxon>Betaproteobacteria</taxon>
        <taxon>Neisseriales</taxon>
        <taxon>Aquaspirillaceae</taxon>
        <taxon>Laribacter</taxon>
    </lineage>
</organism>
<protein>
    <submittedName>
        <fullName evidence="2">Uncharacterized protein</fullName>
    </submittedName>
</protein>
<sequence length="81" mass="8320">MTGSAGMAHTSGFTQTAATRFLPSAPDTGNARTTHDVTVECPVRPELAAHKAIRNSTDNGQGEDTPVSRAGTPTLPGTART</sequence>
<evidence type="ECO:0000313" key="3">
    <source>
        <dbReference type="Proteomes" id="UP000197424"/>
    </source>
</evidence>
<accession>A0A248LJ73</accession>
<reference evidence="3" key="1">
    <citation type="submission" date="2017-06" db="EMBL/GenBank/DDBJ databases">
        <title>Whole genome sequence of Laribacter hongkongensis LHGZ1.</title>
        <authorList>
            <person name="Chen D."/>
            <person name="Wu H."/>
            <person name="Chen J."/>
        </authorList>
    </citation>
    <scope>NUCLEOTIDE SEQUENCE [LARGE SCALE GENOMIC DNA]</scope>
    <source>
        <strain evidence="3">LHGZ1</strain>
    </source>
</reference>
<evidence type="ECO:0000256" key="1">
    <source>
        <dbReference type="SAM" id="MobiDB-lite"/>
    </source>
</evidence>
<proteinExistence type="predicted"/>
<name>A0A248LJ73_9NEIS</name>
<feature type="region of interest" description="Disordered" evidence="1">
    <location>
        <begin position="1"/>
        <end position="35"/>
    </location>
</feature>
<feature type="region of interest" description="Disordered" evidence="1">
    <location>
        <begin position="49"/>
        <end position="81"/>
    </location>
</feature>
<gene>
    <name evidence="2" type="ORF">LHGZ1_1585</name>
</gene>
<dbReference type="EMBL" id="CP022115">
    <property type="protein sequence ID" value="ASJ24416.1"/>
    <property type="molecule type" value="Genomic_DNA"/>
</dbReference>
<dbReference type="Proteomes" id="UP000197424">
    <property type="component" value="Chromosome"/>
</dbReference>
<evidence type="ECO:0000313" key="2">
    <source>
        <dbReference type="EMBL" id="ASJ24416.1"/>
    </source>
</evidence>